<gene>
    <name evidence="2" type="ORF">ACOF00016_LOCUS17132</name>
</gene>
<name>A0A7S3LEZ2_9STRA</name>
<feature type="transmembrane region" description="Helical" evidence="1">
    <location>
        <begin position="23"/>
        <end position="42"/>
    </location>
</feature>
<sequence>MHQSPSLATSDQTETVRVRQAQWMYLGPIVAAPLAHICVTLYRNAKTPRQKQLLLGVGIIGSTVASIGMRLYLMNHAGYPGSHHSDVVNRERVVTRSEKESLDNPSLPEKAKEILRGFG</sequence>
<organism evidence="2">
    <name type="scientific">Amphora coffeiformis</name>
    <dbReference type="NCBI Taxonomy" id="265554"/>
    <lineage>
        <taxon>Eukaryota</taxon>
        <taxon>Sar</taxon>
        <taxon>Stramenopiles</taxon>
        <taxon>Ochrophyta</taxon>
        <taxon>Bacillariophyta</taxon>
        <taxon>Bacillariophyceae</taxon>
        <taxon>Bacillariophycidae</taxon>
        <taxon>Thalassiophysales</taxon>
        <taxon>Catenulaceae</taxon>
        <taxon>Amphora</taxon>
    </lineage>
</organism>
<dbReference type="AlphaFoldDB" id="A0A7S3LEZ2"/>
<accession>A0A7S3LEZ2</accession>
<feature type="transmembrane region" description="Helical" evidence="1">
    <location>
        <begin position="54"/>
        <end position="73"/>
    </location>
</feature>
<keyword evidence="1" id="KW-0472">Membrane</keyword>
<evidence type="ECO:0000313" key="2">
    <source>
        <dbReference type="EMBL" id="CAE0420355.1"/>
    </source>
</evidence>
<dbReference type="EMBL" id="HBIM01023147">
    <property type="protein sequence ID" value="CAE0420355.1"/>
    <property type="molecule type" value="Transcribed_RNA"/>
</dbReference>
<proteinExistence type="predicted"/>
<protein>
    <submittedName>
        <fullName evidence="2">Uncharacterized protein</fullName>
    </submittedName>
</protein>
<keyword evidence="1" id="KW-0812">Transmembrane</keyword>
<keyword evidence="1" id="KW-1133">Transmembrane helix</keyword>
<evidence type="ECO:0000256" key="1">
    <source>
        <dbReference type="SAM" id="Phobius"/>
    </source>
</evidence>
<reference evidence="2" key="1">
    <citation type="submission" date="2021-01" db="EMBL/GenBank/DDBJ databases">
        <authorList>
            <person name="Corre E."/>
            <person name="Pelletier E."/>
            <person name="Niang G."/>
            <person name="Scheremetjew M."/>
            <person name="Finn R."/>
            <person name="Kale V."/>
            <person name="Holt S."/>
            <person name="Cochrane G."/>
            <person name="Meng A."/>
            <person name="Brown T."/>
            <person name="Cohen L."/>
        </authorList>
    </citation>
    <scope>NUCLEOTIDE SEQUENCE</scope>
    <source>
        <strain evidence="2">CCMP127</strain>
    </source>
</reference>